<dbReference type="Pfam" id="PF03808">
    <property type="entry name" value="Glyco_tran_WecG"/>
    <property type="match status" value="1"/>
</dbReference>
<keyword evidence="4" id="KW-1185">Reference proteome</keyword>
<dbReference type="STRING" id="171383.AKJ31_11335"/>
<dbReference type="PANTHER" id="PTHR34136:SF1">
    <property type="entry name" value="UDP-N-ACETYL-D-MANNOSAMINURONIC ACID TRANSFERASE"/>
    <property type="match status" value="1"/>
</dbReference>
<evidence type="ECO:0000256" key="1">
    <source>
        <dbReference type="ARBA" id="ARBA00022676"/>
    </source>
</evidence>
<dbReference type="InterPro" id="IPR004629">
    <property type="entry name" value="WecG_TagA_CpsF"/>
</dbReference>
<proteinExistence type="predicted"/>
<dbReference type="PANTHER" id="PTHR34136">
    <property type="match status" value="1"/>
</dbReference>
<dbReference type="NCBIfam" id="TIGR00696">
    <property type="entry name" value="wecG_tagA_cpsF"/>
    <property type="match status" value="1"/>
</dbReference>
<accession>A0A0M0HZH8</accession>
<protein>
    <submittedName>
        <fullName evidence="3">UDP-N-acetyl-D-mannosamine transferase</fullName>
    </submittedName>
</protein>
<dbReference type="PATRIC" id="fig|171383.3.peg.2314"/>
<sequence>MKRIEFLGFPMDQATMEETVADIRSKILSGNFTQHVVVNVAKLVNMRKDAELARSVTECDIINIDGMGVVWGAKALGHKIPERVAGVDLFHNLNAMAEQESFSVFYLGAKQEVVEETAKRMQAQHPNLKIAGIHHGYFWDDEEAVVEQIRQSGAQLLFVAITSPKKENFINKWRDRLGVSFVMGVGGTFDVVAGKVNRAPEWMQNAGLEWLYRVIQEPRRMWKRYLVTNSTFAWLLLKEKFSAKRNYQNAG</sequence>
<dbReference type="OrthoDB" id="9808602at2"/>
<dbReference type="CDD" id="cd06533">
    <property type="entry name" value="Glyco_transf_WecG_TagA"/>
    <property type="match status" value="1"/>
</dbReference>
<comment type="caution">
    <text evidence="3">The sequence shown here is derived from an EMBL/GenBank/DDBJ whole genome shotgun (WGS) entry which is preliminary data.</text>
</comment>
<gene>
    <name evidence="3" type="ORF">AKJ31_11335</name>
</gene>
<reference evidence="4" key="1">
    <citation type="submission" date="2015-08" db="EMBL/GenBank/DDBJ databases">
        <title>Vibrio galatheae sp. nov., a novel member of the Vibrionaceae family isolated from the Solomon Islands.</title>
        <authorList>
            <person name="Giubergia S."/>
            <person name="Machado H."/>
            <person name="Mateiu R.V."/>
            <person name="Gram L."/>
        </authorList>
    </citation>
    <scope>NUCLEOTIDE SEQUENCE [LARGE SCALE GENOMIC DNA]</scope>
    <source>
        <strain evidence="4">DSM 19134</strain>
    </source>
</reference>
<keyword evidence="1" id="KW-0328">Glycosyltransferase</keyword>
<dbReference type="EMBL" id="LHPI01000009">
    <property type="protein sequence ID" value="KOO07475.1"/>
    <property type="molecule type" value="Genomic_DNA"/>
</dbReference>
<dbReference type="GO" id="GO:0016758">
    <property type="term" value="F:hexosyltransferase activity"/>
    <property type="evidence" value="ECO:0007669"/>
    <property type="project" value="TreeGrafter"/>
</dbReference>
<evidence type="ECO:0000313" key="4">
    <source>
        <dbReference type="Proteomes" id="UP000037530"/>
    </source>
</evidence>
<dbReference type="Proteomes" id="UP000037530">
    <property type="component" value="Unassembled WGS sequence"/>
</dbReference>
<organism evidence="3 4">
    <name type="scientific">Vibrio hepatarius</name>
    <dbReference type="NCBI Taxonomy" id="171383"/>
    <lineage>
        <taxon>Bacteria</taxon>
        <taxon>Pseudomonadati</taxon>
        <taxon>Pseudomonadota</taxon>
        <taxon>Gammaproteobacteria</taxon>
        <taxon>Vibrionales</taxon>
        <taxon>Vibrionaceae</taxon>
        <taxon>Vibrio</taxon>
        <taxon>Vibrio oreintalis group</taxon>
    </lineage>
</organism>
<evidence type="ECO:0000313" key="3">
    <source>
        <dbReference type="EMBL" id="KOO07475.1"/>
    </source>
</evidence>
<evidence type="ECO:0000256" key="2">
    <source>
        <dbReference type="ARBA" id="ARBA00022679"/>
    </source>
</evidence>
<dbReference type="RefSeq" id="WP_053409212.1">
    <property type="nucleotide sequence ID" value="NZ_DAIPHI010000026.1"/>
</dbReference>
<keyword evidence="2 3" id="KW-0808">Transferase</keyword>
<dbReference type="AlphaFoldDB" id="A0A0M0HZH8"/>
<name>A0A0M0HZH8_9VIBR</name>